<dbReference type="RefSeq" id="WP_379760059.1">
    <property type="nucleotide sequence ID" value="NZ_JBHSMR010000013.1"/>
</dbReference>
<proteinExistence type="predicted"/>
<dbReference type="EMBL" id="JBHSMR010000013">
    <property type="protein sequence ID" value="MFC5478433.1"/>
    <property type="molecule type" value="Genomic_DNA"/>
</dbReference>
<accession>A0ABW0MNB7</accession>
<evidence type="ECO:0000259" key="2">
    <source>
        <dbReference type="Pfam" id="PF01494"/>
    </source>
</evidence>
<dbReference type="InterPro" id="IPR036188">
    <property type="entry name" value="FAD/NAD-bd_sf"/>
</dbReference>
<protein>
    <submittedName>
        <fullName evidence="3">FAD-dependent monooxygenase</fullName>
    </submittedName>
</protein>
<dbReference type="Gene3D" id="3.50.50.60">
    <property type="entry name" value="FAD/NAD(P)-binding domain"/>
    <property type="match status" value="1"/>
</dbReference>
<evidence type="ECO:0000313" key="4">
    <source>
        <dbReference type="Proteomes" id="UP001596101"/>
    </source>
</evidence>
<gene>
    <name evidence="3" type="ORF">ACFPQ5_09560</name>
</gene>
<sequence>MVGASLAGLMTALALSRVGIRVTLLERSDDSGRTGRPEYPAGRTQWLGNHAHQCDQ</sequence>
<name>A0ABW0MNB7_9BURK</name>
<dbReference type="SUPFAM" id="SSF51905">
    <property type="entry name" value="FAD/NAD(P)-binding domain"/>
    <property type="match status" value="1"/>
</dbReference>
<comment type="caution">
    <text evidence="3">The sequence shown here is derived from an EMBL/GenBank/DDBJ whole genome shotgun (WGS) entry which is preliminary data.</text>
</comment>
<feature type="region of interest" description="Disordered" evidence="1">
    <location>
        <begin position="27"/>
        <end position="56"/>
    </location>
</feature>
<organism evidence="3 4">
    <name type="scientific">Massilia suwonensis</name>
    <dbReference type="NCBI Taxonomy" id="648895"/>
    <lineage>
        <taxon>Bacteria</taxon>
        <taxon>Pseudomonadati</taxon>
        <taxon>Pseudomonadota</taxon>
        <taxon>Betaproteobacteria</taxon>
        <taxon>Burkholderiales</taxon>
        <taxon>Oxalobacteraceae</taxon>
        <taxon>Telluria group</taxon>
        <taxon>Massilia</taxon>
    </lineage>
</organism>
<reference evidence="4" key="1">
    <citation type="journal article" date="2019" name="Int. J. Syst. Evol. Microbiol.">
        <title>The Global Catalogue of Microorganisms (GCM) 10K type strain sequencing project: providing services to taxonomists for standard genome sequencing and annotation.</title>
        <authorList>
            <consortium name="The Broad Institute Genomics Platform"/>
            <consortium name="The Broad Institute Genome Sequencing Center for Infectious Disease"/>
            <person name="Wu L."/>
            <person name="Ma J."/>
        </authorList>
    </citation>
    <scope>NUCLEOTIDE SEQUENCE [LARGE SCALE GENOMIC DNA]</scope>
    <source>
        <strain evidence="4">CCUG 43111</strain>
    </source>
</reference>
<evidence type="ECO:0000256" key="1">
    <source>
        <dbReference type="SAM" id="MobiDB-lite"/>
    </source>
</evidence>
<dbReference type="GO" id="GO:0004497">
    <property type="term" value="F:monooxygenase activity"/>
    <property type="evidence" value="ECO:0007669"/>
    <property type="project" value="UniProtKB-KW"/>
</dbReference>
<keyword evidence="3" id="KW-0560">Oxidoreductase</keyword>
<dbReference type="Proteomes" id="UP001596101">
    <property type="component" value="Unassembled WGS sequence"/>
</dbReference>
<dbReference type="Pfam" id="PF01494">
    <property type="entry name" value="FAD_binding_3"/>
    <property type="match status" value="1"/>
</dbReference>
<keyword evidence="4" id="KW-1185">Reference proteome</keyword>
<feature type="compositionally biased region" description="Basic and acidic residues" evidence="1">
    <location>
        <begin position="27"/>
        <end position="36"/>
    </location>
</feature>
<feature type="domain" description="FAD-binding" evidence="2">
    <location>
        <begin position="2"/>
        <end position="39"/>
    </location>
</feature>
<evidence type="ECO:0000313" key="3">
    <source>
        <dbReference type="EMBL" id="MFC5478433.1"/>
    </source>
</evidence>
<keyword evidence="3" id="KW-0503">Monooxygenase</keyword>
<dbReference type="InterPro" id="IPR002938">
    <property type="entry name" value="FAD-bd"/>
</dbReference>